<organism evidence="9 10">
    <name type="scientific">Microthlaspi erraticum</name>
    <dbReference type="NCBI Taxonomy" id="1685480"/>
    <lineage>
        <taxon>Eukaryota</taxon>
        <taxon>Viridiplantae</taxon>
        <taxon>Streptophyta</taxon>
        <taxon>Embryophyta</taxon>
        <taxon>Tracheophyta</taxon>
        <taxon>Spermatophyta</taxon>
        <taxon>Magnoliopsida</taxon>
        <taxon>eudicotyledons</taxon>
        <taxon>Gunneridae</taxon>
        <taxon>Pentapetalae</taxon>
        <taxon>rosids</taxon>
        <taxon>malvids</taxon>
        <taxon>Brassicales</taxon>
        <taxon>Brassicaceae</taxon>
        <taxon>Coluteocarpeae</taxon>
        <taxon>Microthlaspi</taxon>
    </lineage>
</organism>
<evidence type="ECO:0000256" key="1">
    <source>
        <dbReference type="ARBA" id="ARBA00011982"/>
    </source>
</evidence>
<dbReference type="FunFam" id="3.80.10.10:FF:000386">
    <property type="entry name" value="Disease resistance protein RPS4"/>
    <property type="match status" value="1"/>
</dbReference>
<evidence type="ECO:0000256" key="6">
    <source>
        <dbReference type="ARBA" id="ARBA00047304"/>
    </source>
</evidence>
<dbReference type="SUPFAM" id="SSF52540">
    <property type="entry name" value="P-loop containing nucleoside triphosphate hydrolases"/>
    <property type="match status" value="1"/>
</dbReference>
<dbReference type="Gene3D" id="3.40.50.300">
    <property type="entry name" value="P-loop containing nucleotide triphosphate hydrolases"/>
    <property type="match status" value="1"/>
</dbReference>
<keyword evidence="7" id="KW-0472">Membrane</keyword>
<dbReference type="Proteomes" id="UP000467841">
    <property type="component" value="Unassembled WGS sequence"/>
</dbReference>
<dbReference type="GO" id="GO:0006952">
    <property type="term" value="P:defense response"/>
    <property type="evidence" value="ECO:0007669"/>
    <property type="project" value="InterPro"/>
</dbReference>
<dbReference type="InterPro" id="IPR045344">
    <property type="entry name" value="C-JID"/>
</dbReference>
<dbReference type="InterPro" id="IPR011713">
    <property type="entry name" value="Leu-rich_rpt_3"/>
</dbReference>
<dbReference type="GO" id="GO:0061809">
    <property type="term" value="F:NAD+ nucleosidase activity, cyclic ADP-ribose generating"/>
    <property type="evidence" value="ECO:0007669"/>
    <property type="project" value="UniProtKB-EC"/>
</dbReference>
<sequence length="1314" mass="148641">MAVTDHQVFISFRGADVRRNFLRFLEEGLKWGCVDYYVDTQEMKGEVLDILLQRIQESRVILIILSQNYMESRWCIKELLETTKDIKGSRRKVIPLFYNVRVEDVKDNWKVGEQARREEGEEIGEEKEKKVKEALRTLTRHVGIRSSEYRFTPLPIPCVDGLRKPVACCMFGIPLNTGRKRKVNDGIVTSTRATAEDVMAGVGTRSNNDFEFIEDIVKEVKKVLTSIKLEEKMNAASVTTSDRAEGKKHDMSLMTEGEKPETTQKVNLFGITQRLQKLQEKLGMEYENYKEIRVIGVLGMAGIGKTTLTKKLFEEGKSKFHRRIFFEDLHKISKENWSTELRVRLLEKFLKKKNLTISKETTHESLEKELLESKVFLVLDDLSDKEQLEYLLGNRKWIKQGSKIVIVTSDKSLVEGLVDDTYVVPGLNEREGLACFCHHALGDNKVNSVHEGNLMKLSREFVDYARGNPLALKVLGVELHDRDEAHWEAKLQSHKFVTALVDSESGKGRSQIKDLADKFLIDISAGRVEMHGLLYRLGMKLASQPQQRLCNHQDIIRVLKKKPGKIIISGIRGMFLDMSEVVNKTPLGKEAFDGMNNLQYLKFYNSCFPRDSEADCKLNFPDGLKLPLQEIRYFHWLRFPEEELPQHFNPKNLVDLKLPYSKIKRLWDGVKDTSNLKWVDLNHSVDLHDLSGLSKARNLQRLNLEGCTSLKELHDGMQNLTSLVVLNLRGCTSLTSFVEMNMKSLKTLILSDCSNLEDFQVISEHLEALYLDGTALKRLPQSIIKLQKLVLLNMKDCKMLATVPDCLGNMKALQEVILSGCSRLESFPDLQENMRRLRIFLLDGTSIKEVPKLLQDPGLSEWPHHGVKGLPLLRHLCLRGNDMIKTLQPHIGQLYHLKYIDLKHCKNLMSVPTLPPNLQHLNAHGCESLTTLGDPLAFLVLTDQNHSTFVFSNCNKLDEVAKTSIISYIQKKSHLMSDAIDRYNLGSVVESFAGACFPGCEVPAWLSHQAYGSVIVLPELSRHWSNNGTTGVALCAVVSFTDQTHRFLVKCTCEFKNADGSLRRFICTVGGTEPQKIESDHVFIGYTSWLQIKKQKQQEDDKKGYSYSDDHYQASLRFEVTDGTGEVVEKCQVVKCGFSLVYESDENESVSWEVNSNPTIHSESMLPADSGKIEVIVGAESQTMEEITQHCETTNIHGLSISPADSEMEEINQQGNNIINGVMMIPSDSEESEVDFSDGLQRIEVTNRNGETSSCVSTEDHGYGADVQSSGNDSLFSFTDNASVQMMKPIGIICLMISISAGAAFMLGKRKRKM</sequence>
<dbReference type="SMART" id="SM00255">
    <property type="entry name" value="TIR"/>
    <property type="match status" value="1"/>
</dbReference>
<dbReference type="InterPro" id="IPR042197">
    <property type="entry name" value="Apaf_helical"/>
</dbReference>
<keyword evidence="10" id="KW-1185">Reference proteome</keyword>
<dbReference type="Pfam" id="PF00931">
    <property type="entry name" value="NB-ARC"/>
    <property type="match status" value="1"/>
</dbReference>
<dbReference type="Gene3D" id="3.80.10.10">
    <property type="entry name" value="Ribonuclease Inhibitor"/>
    <property type="match status" value="2"/>
</dbReference>
<evidence type="ECO:0000256" key="3">
    <source>
        <dbReference type="ARBA" id="ARBA00022737"/>
    </source>
</evidence>
<dbReference type="InterPro" id="IPR002182">
    <property type="entry name" value="NB-ARC"/>
</dbReference>
<keyword evidence="3" id="KW-0677">Repeat</keyword>
<comment type="catalytic activity">
    <reaction evidence="6">
        <text>NAD(+) + H2O = ADP-D-ribose + nicotinamide + H(+)</text>
        <dbReference type="Rhea" id="RHEA:16301"/>
        <dbReference type="ChEBI" id="CHEBI:15377"/>
        <dbReference type="ChEBI" id="CHEBI:15378"/>
        <dbReference type="ChEBI" id="CHEBI:17154"/>
        <dbReference type="ChEBI" id="CHEBI:57540"/>
        <dbReference type="ChEBI" id="CHEBI:57967"/>
        <dbReference type="EC" id="3.2.2.6"/>
    </reaction>
    <physiologicalReaction direction="left-to-right" evidence="6">
        <dbReference type="Rhea" id="RHEA:16302"/>
    </physiologicalReaction>
</comment>
<feature type="transmembrane region" description="Helical" evidence="7">
    <location>
        <begin position="1290"/>
        <end position="1308"/>
    </location>
</feature>
<dbReference type="Gene3D" id="1.10.8.430">
    <property type="entry name" value="Helical domain of apoptotic protease-activating factors"/>
    <property type="match status" value="1"/>
</dbReference>
<dbReference type="SUPFAM" id="SSF52200">
    <property type="entry name" value="Toll/Interleukin receptor TIR domain"/>
    <property type="match status" value="1"/>
</dbReference>
<keyword evidence="7" id="KW-0812">Transmembrane</keyword>
<dbReference type="EMBL" id="CACVBM020001684">
    <property type="protein sequence ID" value="CAA7057317.1"/>
    <property type="molecule type" value="Genomic_DNA"/>
</dbReference>
<keyword evidence="5" id="KW-0520">NAD</keyword>
<evidence type="ECO:0000256" key="4">
    <source>
        <dbReference type="ARBA" id="ARBA00022801"/>
    </source>
</evidence>
<keyword evidence="7" id="KW-1133">Transmembrane helix</keyword>
<dbReference type="InterPro" id="IPR027417">
    <property type="entry name" value="P-loop_NTPase"/>
</dbReference>
<evidence type="ECO:0000313" key="10">
    <source>
        <dbReference type="Proteomes" id="UP000467841"/>
    </source>
</evidence>
<comment type="caution">
    <text evidence="9">The sequence shown here is derived from an EMBL/GenBank/DDBJ whole genome shotgun (WGS) entry which is preliminary data.</text>
</comment>
<dbReference type="PANTHER" id="PTHR11017">
    <property type="entry name" value="LEUCINE-RICH REPEAT-CONTAINING PROTEIN"/>
    <property type="match status" value="1"/>
</dbReference>
<dbReference type="Pfam" id="PF07725">
    <property type="entry name" value="LRR_3"/>
    <property type="match status" value="1"/>
</dbReference>
<gene>
    <name evidence="9" type="ORF">MERR_LOCUS44553</name>
</gene>
<dbReference type="PRINTS" id="PR00364">
    <property type="entry name" value="DISEASERSIST"/>
</dbReference>
<feature type="domain" description="TIR" evidence="8">
    <location>
        <begin position="4"/>
        <end position="135"/>
    </location>
</feature>
<accession>A0A6D2KYN8</accession>
<keyword evidence="4" id="KW-0378">Hydrolase</keyword>
<dbReference type="EC" id="3.2.2.6" evidence="1"/>
<dbReference type="GO" id="GO:0007165">
    <property type="term" value="P:signal transduction"/>
    <property type="evidence" value="ECO:0007669"/>
    <property type="project" value="InterPro"/>
</dbReference>
<dbReference type="OrthoDB" id="1421090at2759"/>
<dbReference type="PROSITE" id="PS50104">
    <property type="entry name" value="TIR"/>
    <property type="match status" value="1"/>
</dbReference>
<dbReference type="Pfam" id="PF01582">
    <property type="entry name" value="TIR"/>
    <property type="match status" value="1"/>
</dbReference>
<dbReference type="SUPFAM" id="SSF52058">
    <property type="entry name" value="L domain-like"/>
    <property type="match status" value="1"/>
</dbReference>
<evidence type="ECO:0000259" key="8">
    <source>
        <dbReference type="PROSITE" id="PS50104"/>
    </source>
</evidence>
<proteinExistence type="predicted"/>
<dbReference type="InterPro" id="IPR000157">
    <property type="entry name" value="TIR_dom"/>
</dbReference>
<dbReference type="GO" id="GO:0043531">
    <property type="term" value="F:ADP binding"/>
    <property type="evidence" value="ECO:0007669"/>
    <property type="project" value="InterPro"/>
</dbReference>
<evidence type="ECO:0000256" key="5">
    <source>
        <dbReference type="ARBA" id="ARBA00023027"/>
    </source>
</evidence>
<keyword evidence="2" id="KW-0433">Leucine-rich repeat</keyword>
<evidence type="ECO:0000256" key="7">
    <source>
        <dbReference type="SAM" id="Phobius"/>
    </source>
</evidence>
<name>A0A6D2KYN8_9BRAS</name>
<dbReference type="InterPro" id="IPR032675">
    <property type="entry name" value="LRR_dom_sf"/>
</dbReference>
<dbReference type="Pfam" id="PF20160">
    <property type="entry name" value="C-JID"/>
    <property type="match status" value="1"/>
</dbReference>
<reference evidence="9" key="1">
    <citation type="submission" date="2020-01" db="EMBL/GenBank/DDBJ databases">
        <authorList>
            <person name="Mishra B."/>
        </authorList>
    </citation>
    <scope>NUCLEOTIDE SEQUENCE [LARGE SCALE GENOMIC DNA]</scope>
</reference>
<dbReference type="PANTHER" id="PTHR11017:SF382">
    <property type="entry name" value="TIR DOMAIN-CONTAINING PROTEIN"/>
    <property type="match status" value="1"/>
</dbReference>
<evidence type="ECO:0000256" key="2">
    <source>
        <dbReference type="ARBA" id="ARBA00022614"/>
    </source>
</evidence>
<dbReference type="InterPro" id="IPR044974">
    <property type="entry name" value="Disease_R_plants"/>
</dbReference>
<dbReference type="Gene3D" id="3.40.50.10140">
    <property type="entry name" value="Toll/interleukin-1 receptor homology (TIR) domain"/>
    <property type="match status" value="1"/>
</dbReference>
<evidence type="ECO:0000313" key="9">
    <source>
        <dbReference type="EMBL" id="CAA7057317.1"/>
    </source>
</evidence>
<dbReference type="InterPro" id="IPR035897">
    <property type="entry name" value="Toll_tir_struct_dom_sf"/>
</dbReference>
<protein>
    <recommendedName>
        <fullName evidence="1">ADP-ribosyl cyclase/cyclic ADP-ribose hydrolase</fullName>
        <ecNumber evidence="1">3.2.2.6</ecNumber>
    </recommendedName>
</protein>